<feature type="signal peptide" evidence="1">
    <location>
        <begin position="1"/>
        <end position="25"/>
    </location>
</feature>
<evidence type="ECO:0000313" key="3">
    <source>
        <dbReference type="Proteomes" id="UP000622017"/>
    </source>
</evidence>
<comment type="caution">
    <text evidence="2">The sequence shown here is derived from an EMBL/GenBank/DDBJ whole genome shotgun (WGS) entry which is preliminary data.</text>
</comment>
<feature type="chain" id="PRO_5047287958" description="DUF4177 domain-containing protein" evidence="1">
    <location>
        <begin position="26"/>
        <end position="119"/>
    </location>
</feature>
<dbReference type="EMBL" id="JACSCY010000011">
    <property type="protein sequence ID" value="MBC6612102.1"/>
    <property type="molecule type" value="Genomic_DNA"/>
</dbReference>
<dbReference type="RefSeq" id="WP_187320357.1">
    <property type="nucleotide sequence ID" value="NZ_JACSCY010000011.1"/>
</dbReference>
<keyword evidence="3" id="KW-1185">Reference proteome</keyword>
<gene>
    <name evidence="2" type="ORF">H8B15_14330</name>
</gene>
<dbReference type="Proteomes" id="UP000622017">
    <property type="component" value="Unassembled WGS sequence"/>
</dbReference>
<name>A0ABR7MNH5_9BACT</name>
<keyword evidence="1" id="KW-0732">Signal</keyword>
<proteinExistence type="predicted"/>
<sequence length="119" mass="13570">MMNTLKRTAGILGLLLLLSSPAAIAQTRYHFMQMTVAGRIPFRIYFAPAFKGQTGVELEKGFLTLSQDKFADRLQRNDSFVMQKLEEFSADGWELVTITSQTGGKDETDYVRYLFRKAY</sequence>
<accession>A0ABR7MNH5</accession>
<protein>
    <recommendedName>
        <fullName evidence="4">DUF4177 domain-containing protein</fullName>
    </recommendedName>
</protein>
<evidence type="ECO:0000256" key="1">
    <source>
        <dbReference type="SAM" id="SignalP"/>
    </source>
</evidence>
<evidence type="ECO:0008006" key="4">
    <source>
        <dbReference type="Google" id="ProtNLM"/>
    </source>
</evidence>
<reference evidence="2 3" key="1">
    <citation type="submission" date="2020-08" db="EMBL/GenBank/DDBJ databases">
        <title>Hymenobacter sp.</title>
        <authorList>
            <person name="Kim M.K."/>
        </authorList>
    </citation>
    <scope>NUCLEOTIDE SEQUENCE [LARGE SCALE GENOMIC DNA]</scope>
    <source>
        <strain evidence="2 3">BT507</strain>
    </source>
</reference>
<evidence type="ECO:0000313" key="2">
    <source>
        <dbReference type="EMBL" id="MBC6612102.1"/>
    </source>
</evidence>
<organism evidence="2 3">
    <name type="scientific">Hymenobacter citatus</name>
    <dbReference type="NCBI Taxonomy" id="2763506"/>
    <lineage>
        <taxon>Bacteria</taxon>
        <taxon>Pseudomonadati</taxon>
        <taxon>Bacteroidota</taxon>
        <taxon>Cytophagia</taxon>
        <taxon>Cytophagales</taxon>
        <taxon>Hymenobacteraceae</taxon>
        <taxon>Hymenobacter</taxon>
    </lineage>
</organism>